<organism evidence="3 4">
    <name type="scientific">Amphibalanus amphitrite</name>
    <name type="common">Striped barnacle</name>
    <name type="synonym">Balanus amphitrite</name>
    <dbReference type="NCBI Taxonomy" id="1232801"/>
    <lineage>
        <taxon>Eukaryota</taxon>
        <taxon>Metazoa</taxon>
        <taxon>Ecdysozoa</taxon>
        <taxon>Arthropoda</taxon>
        <taxon>Crustacea</taxon>
        <taxon>Multicrustacea</taxon>
        <taxon>Cirripedia</taxon>
        <taxon>Thoracica</taxon>
        <taxon>Thoracicalcarea</taxon>
        <taxon>Balanomorpha</taxon>
        <taxon>Balanoidea</taxon>
        <taxon>Balanidae</taxon>
        <taxon>Amphibalaninae</taxon>
        <taxon>Amphibalanus</taxon>
    </lineage>
</organism>
<dbReference type="AlphaFoldDB" id="A0A6A4VVJ0"/>
<sequence>MCFIIELSSCVQPAIITKDLCMTVYGRHARTAPRTFRHLLLGGGQGSDANRVTAVYELSSRRSSEGTGASRRQRRVLDTSATYVRGEENLEGWRPRGDSLLFEHQWELEKLTRLQEVGRVRHLLMLREKLGLDGAGLPHQEISKLEKCVSPQDECNQAAKAAGEGRSPGPLKSPPPAVNTQSRPMTERERYLAKKYISLILGRTEKDISETSTVFNGNHESEMESSDITDVSSMTSSLSPSSALLPDTHPGVVRGPSEPRAAQPPSTPLFCAELEEIRVSPAVSRRGPLQVYEEHTQTWLKRWLVVRRPYVFVYRDAKDSVERSLINLARSHIEYSDEDPHDTPHSFRSVAEPSAIPRRVLDLNRDAFSLITYN</sequence>
<dbReference type="OrthoDB" id="3176171at2759"/>
<reference evidence="3 4" key="1">
    <citation type="submission" date="2019-07" db="EMBL/GenBank/DDBJ databases">
        <title>Draft genome assembly of a fouling barnacle, Amphibalanus amphitrite (Darwin, 1854): The first reference genome for Thecostraca.</title>
        <authorList>
            <person name="Kim W."/>
        </authorList>
    </citation>
    <scope>NUCLEOTIDE SEQUENCE [LARGE SCALE GENOMIC DNA]</scope>
    <source>
        <strain evidence="3">SNU_AA5</strain>
        <tissue evidence="3">Soma without cirri and trophi</tissue>
    </source>
</reference>
<feature type="region of interest" description="Disordered" evidence="1">
    <location>
        <begin position="156"/>
        <end position="187"/>
    </location>
</feature>
<protein>
    <submittedName>
        <fullName evidence="3">Kinesin-like protein unc-104</fullName>
    </submittedName>
</protein>
<dbReference type="SUPFAM" id="SSF50729">
    <property type="entry name" value="PH domain-like"/>
    <property type="match status" value="1"/>
</dbReference>
<comment type="caution">
    <text evidence="3">The sequence shown here is derived from an EMBL/GenBank/DDBJ whole genome shotgun (WGS) entry which is preliminary data.</text>
</comment>
<dbReference type="InterPro" id="IPR001849">
    <property type="entry name" value="PH_domain"/>
</dbReference>
<name>A0A6A4VVJ0_AMPAM</name>
<feature type="region of interest" description="Disordered" evidence="1">
    <location>
        <begin position="212"/>
        <end position="246"/>
    </location>
</feature>
<gene>
    <name evidence="3" type="primary">unc-104_3</name>
    <name evidence="3" type="ORF">FJT64_007084</name>
</gene>
<dbReference type="InterPro" id="IPR011993">
    <property type="entry name" value="PH-like_dom_sf"/>
</dbReference>
<evidence type="ECO:0000313" key="4">
    <source>
        <dbReference type="Proteomes" id="UP000440578"/>
    </source>
</evidence>
<dbReference type="PROSITE" id="PS50003">
    <property type="entry name" value="PH_DOMAIN"/>
    <property type="match status" value="1"/>
</dbReference>
<dbReference type="Gene3D" id="2.30.29.30">
    <property type="entry name" value="Pleckstrin-homology domain (PH domain)/Phosphotyrosine-binding domain (PTB)"/>
    <property type="match status" value="1"/>
</dbReference>
<keyword evidence="4" id="KW-1185">Reference proteome</keyword>
<evidence type="ECO:0000313" key="3">
    <source>
        <dbReference type="EMBL" id="KAF0295410.1"/>
    </source>
</evidence>
<feature type="compositionally biased region" description="Low complexity" evidence="1">
    <location>
        <begin position="232"/>
        <end position="245"/>
    </location>
</feature>
<evidence type="ECO:0000259" key="2">
    <source>
        <dbReference type="PROSITE" id="PS50003"/>
    </source>
</evidence>
<dbReference type="PANTHER" id="PTHR47117:SF9">
    <property type="entry name" value="KINESIN-LIKE PROTEIN KIF1C ISOFORM X1"/>
    <property type="match status" value="1"/>
</dbReference>
<dbReference type="Proteomes" id="UP000440578">
    <property type="component" value="Unassembled WGS sequence"/>
</dbReference>
<accession>A0A6A4VVJ0</accession>
<dbReference type="PANTHER" id="PTHR47117">
    <property type="entry name" value="STAR-RELATED LIPID TRANSFER PROTEIN 9"/>
    <property type="match status" value="1"/>
</dbReference>
<dbReference type="EMBL" id="VIIS01001618">
    <property type="protein sequence ID" value="KAF0295410.1"/>
    <property type="molecule type" value="Genomic_DNA"/>
</dbReference>
<proteinExistence type="predicted"/>
<evidence type="ECO:0000256" key="1">
    <source>
        <dbReference type="SAM" id="MobiDB-lite"/>
    </source>
</evidence>
<feature type="domain" description="PH" evidence="2">
    <location>
        <begin position="282"/>
        <end position="374"/>
    </location>
</feature>